<feature type="compositionally biased region" description="Basic and acidic residues" evidence="7">
    <location>
        <begin position="299"/>
        <end position="308"/>
    </location>
</feature>
<feature type="domain" description="PARP-type" evidence="8">
    <location>
        <begin position="5"/>
        <end position="94"/>
    </location>
</feature>
<dbReference type="InterPro" id="IPR036957">
    <property type="entry name" value="Znf_PARP_sf"/>
</dbReference>
<keyword evidence="3" id="KW-0863">Zinc-finger</keyword>
<evidence type="ECO:0000256" key="3">
    <source>
        <dbReference type="ARBA" id="ARBA00022771"/>
    </source>
</evidence>
<dbReference type="InParanoid" id="A0A165K8A7"/>
<accession>A0A165K8A7</accession>
<dbReference type="Pfam" id="PF00645">
    <property type="entry name" value="zf-PARP"/>
    <property type="match status" value="1"/>
</dbReference>
<evidence type="ECO:0000256" key="1">
    <source>
        <dbReference type="ARBA" id="ARBA00004123"/>
    </source>
</evidence>
<feature type="compositionally biased region" description="Polar residues" evidence="7">
    <location>
        <begin position="101"/>
        <end position="120"/>
    </location>
</feature>
<keyword evidence="5" id="KW-0862">Zinc</keyword>
<keyword evidence="4" id="KW-0378">Hydrolase</keyword>
<feature type="region of interest" description="Disordered" evidence="7">
    <location>
        <begin position="95"/>
        <end position="120"/>
    </location>
</feature>
<dbReference type="GO" id="GO:0005634">
    <property type="term" value="C:nucleus"/>
    <property type="evidence" value="ECO:0007669"/>
    <property type="project" value="UniProtKB-SubCell"/>
</dbReference>
<dbReference type="AlphaFoldDB" id="A0A165K8A7"/>
<dbReference type="OrthoDB" id="429950at2759"/>
<dbReference type="PROSITE" id="PS50064">
    <property type="entry name" value="ZF_PARP_2"/>
    <property type="match status" value="1"/>
</dbReference>
<dbReference type="GO" id="GO:0016818">
    <property type="term" value="F:hydrolase activity, acting on acid anhydrides, in phosphorus-containing anhydrides"/>
    <property type="evidence" value="ECO:0007669"/>
    <property type="project" value="InterPro"/>
</dbReference>
<evidence type="ECO:0000256" key="6">
    <source>
        <dbReference type="ARBA" id="ARBA00023242"/>
    </source>
</evidence>
<dbReference type="EMBL" id="KV425949">
    <property type="protein sequence ID" value="KZV95948.1"/>
    <property type="molecule type" value="Genomic_DNA"/>
</dbReference>
<keyword evidence="6" id="KW-0539">Nucleus</keyword>
<dbReference type="Proteomes" id="UP000077266">
    <property type="component" value="Unassembled WGS sequence"/>
</dbReference>
<dbReference type="Pfam" id="PF08797">
    <property type="entry name" value="HIRAN"/>
    <property type="match status" value="1"/>
</dbReference>
<proteinExistence type="predicted"/>
<dbReference type="SMART" id="SM01336">
    <property type="entry name" value="zf-PARP"/>
    <property type="match status" value="1"/>
</dbReference>
<protein>
    <recommendedName>
        <fullName evidence="8">PARP-type domain-containing protein</fullName>
    </recommendedName>
</protein>
<evidence type="ECO:0000313" key="10">
    <source>
        <dbReference type="Proteomes" id="UP000077266"/>
    </source>
</evidence>
<dbReference type="InterPro" id="IPR014905">
    <property type="entry name" value="HIRAN"/>
</dbReference>
<reference evidence="9 10" key="1">
    <citation type="journal article" date="2016" name="Mol. Biol. Evol.">
        <title>Comparative Genomics of Early-Diverging Mushroom-Forming Fungi Provides Insights into the Origins of Lignocellulose Decay Capabilities.</title>
        <authorList>
            <person name="Nagy L.G."/>
            <person name="Riley R."/>
            <person name="Tritt A."/>
            <person name="Adam C."/>
            <person name="Daum C."/>
            <person name="Floudas D."/>
            <person name="Sun H."/>
            <person name="Yadav J.S."/>
            <person name="Pangilinan J."/>
            <person name="Larsson K.H."/>
            <person name="Matsuura K."/>
            <person name="Barry K."/>
            <person name="Labutti K."/>
            <person name="Kuo R."/>
            <person name="Ohm R.A."/>
            <person name="Bhattacharya S.S."/>
            <person name="Shirouzu T."/>
            <person name="Yoshinaga Y."/>
            <person name="Martin F.M."/>
            <person name="Grigoriev I.V."/>
            <person name="Hibbett D.S."/>
        </authorList>
    </citation>
    <scope>NUCLEOTIDE SEQUENCE [LARGE SCALE GENOMIC DNA]</scope>
    <source>
        <strain evidence="9 10">HHB12029</strain>
    </source>
</reference>
<dbReference type="GO" id="GO:0003677">
    <property type="term" value="F:DNA binding"/>
    <property type="evidence" value="ECO:0007669"/>
    <property type="project" value="InterPro"/>
</dbReference>
<comment type="subcellular location">
    <subcellularLocation>
        <location evidence="1">Nucleus</location>
    </subcellularLocation>
</comment>
<keyword evidence="10" id="KW-1185">Reference proteome</keyword>
<evidence type="ECO:0000256" key="2">
    <source>
        <dbReference type="ARBA" id="ARBA00022723"/>
    </source>
</evidence>
<dbReference type="STRING" id="1314781.A0A165K8A7"/>
<gene>
    <name evidence="9" type="ORF">EXIGLDRAFT_449476</name>
</gene>
<evidence type="ECO:0000256" key="7">
    <source>
        <dbReference type="SAM" id="MobiDB-lite"/>
    </source>
</evidence>
<dbReference type="InterPro" id="IPR001510">
    <property type="entry name" value="Znf_PARP"/>
</dbReference>
<name>A0A165K8A7_EXIGL</name>
<dbReference type="GO" id="GO:0008270">
    <property type="term" value="F:zinc ion binding"/>
    <property type="evidence" value="ECO:0007669"/>
    <property type="project" value="UniProtKB-KW"/>
</dbReference>
<feature type="region of interest" description="Disordered" evidence="7">
    <location>
        <begin position="249"/>
        <end position="330"/>
    </location>
</feature>
<sequence length="330" mass="36300">MANRHCVEYSRTGRAKCISPTCNEVILKGGLRFGTLVPNPFDPTTEVFRFYHWECTPTVVVQMLKDIKLEAVAEWNNLQPDDKKRLKDDIARVASAPAHGATSSNSVTPSQNSTQPRDSLSLRTSVVGTQYWQKATVSRGEKVRIVRTPKNKFDNNACNVATAAGDIFGSVPHGLCAQISPLLDRKEGDFTVEGTMLEGHAEKAKVYELAMELKLTFPLVPAVRNAIPLALVHAALQYGSTAPVVEQHQAVKRARAADDSSDEEPLHKRQRQGPASSVDATLPAEKESPRKRPHVPLDIWDKLNRVRESTASPPSREPMAVDAHGQIIYG</sequence>
<dbReference type="Gene3D" id="3.30.1740.10">
    <property type="entry name" value="Zinc finger, PARP-type"/>
    <property type="match status" value="1"/>
</dbReference>
<evidence type="ECO:0000259" key="8">
    <source>
        <dbReference type="PROSITE" id="PS50064"/>
    </source>
</evidence>
<keyword evidence="2" id="KW-0479">Metal-binding</keyword>
<evidence type="ECO:0000256" key="5">
    <source>
        <dbReference type="ARBA" id="ARBA00022833"/>
    </source>
</evidence>
<dbReference type="Gene3D" id="3.30.70.2330">
    <property type="match status" value="1"/>
</dbReference>
<organism evidence="9 10">
    <name type="scientific">Exidia glandulosa HHB12029</name>
    <dbReference type="NCBI Taxonomy" id="1314781"/>
    <lineage>
        <taxon>Eukaryota</taxon>
        <taxon>Fungi</taxon>
        <taxon>Dikarya</taxon>
        <taxon>Basidiomycota</taxon>
        <taxon>Agaricomycotina</taxon>
        <taxon>Agaricomycetes</taxon>
        <taxon>Auriculariales</taxon>
        <taxon>Exidiaceae</taxon>
        <taxon>Exidia</taxon>
    </lineage>
</organism>
<evidence type="ECO:0000256" key="4">
    <source>
        <dbReference type="ARBA" id="ARBA00022801"/>
    </source>
</evidence>
<dbReference type="SUPFAM" id="SSF57716">
    <property type="entry name" value="Glucocorticoid receptor-like (DNA-binding domain)"/>
    <property type="match status" value="1"/>
</dbReference>
<evidence type="ECO:0000313" key="9">
    <source>
        <dbReference type="EMBL" id="KZV95948.1"/>
    </source>
</evidence>